<dbReference type="RefSeq" id="XP_017022282.1">
    <property type="nucleotide sequence ID" value="XM_017166793.3"/>
</dbReference>
<sequence>MLPTRQTMTQVHRAIHLKRSLQLAGRQAESGKKVIRKVNESLGEQGIQNPEYHRAPNCYVHNFKNHQMQMLRRDNVQNIRCSNPHYRWADFRRRMVYGI</sequence>
<reference evidence="2" key="2">
    <citation type="submission" date="2025-08" db="UniProtKB">
        <authorList>
            <consortium name="RefSeq"/>
        </authorList>
    </citation>
    <scope>IDENTIFICATION</scope>
    <source>
        <strain evidence="2">14028-0561.14</strain>
        <tissue evidence="2">Whole fly</tissue>
    </source>
</reference>
<dbReference type="AlphaFoldDB" id="A0A6P4I0F1"/>
<proteinExistence type="predicted"/>
<organism evidence="1 2">
    <name type="scientific">Drosophila kikkawai</name>
    <name type="common">Fruit fly</name>
    <dbReference type="NCBI Taxonomy" id="30033"/>
    <lineage>
        <taxon>Eukaryota</taxon>
        <taxon>Metazoa</taxon>
        <taxon>Ecdysozoa</taxon>
        <taxon>Arthropoda</taxon>
        <taxon>Hexapoda</taxon>
        <taxon>Insecta</taxon>
        <taxon>Pterygota</taxon>
        <taxon>Neoptera</taxon>
        <taxon>Endopterygota</taxon>
        <taxon>Diptera</taxon>
        <taxon>Brachycera</taxon>
        <taxon>Muscomorpha</taxon>
        <taxon>Ephydroidea</taxon>
        <taxon>Drosophilidae</taxon>
        <taxon>Drosophila</taxon>
        <taxon>Sophophora</taxon>
    </lineage>
</organism>
<dbReference type="Proteomes" id="UP001652661">
    <property type="component" value="Chromosome 2R"/>
</dbReference>
<evidence type="ECO:0000313" key="1">
    <source>
        <dbReference type="Proteomes" id="UP001652661"/>
    </source>
</evidence>
<evidence type="ECO:0000313" key="2">
    <source>
        <dbReference type="RefSeq" id="XP_017022282.1"/>
    </source>
</evidence>
<name>A0A6P4I0F1_DROKI</name>
<reference evidence="1" key="1">
    <citation type="submission" date="2025-05" db="UniProtKB">
        <authorList>
            <consortium name="RefSeq"/>
        </authorList>
    </citation>
    <scope>NUCLEOTIDE SEQUENCE [LARGE SCALE GENOMIC DNA]</scope>
    <source>
        <strain evidence="1">14028-0561.14</strain>
    </source>
</reference>
<gene>
    <name evidence="2" type="primary">LOC108074675</name>
</gene>
<protein>
    <submittedName>
        <fullName evidence="2">Uncharacterized protein</fullName>
    </submittedName>
</protein>
<keyword evidence="1" id="KW-1185">Reference proteome</keyword>
<dbReference type="OrthoDB" id="7825903at2759"/>
<dbReference type="GeneID" id="108074675"/>
<accession>A0A6P4I0F1</accession>